<evidence type="ECO:0000313" key="14">
    <source>
        <dbReference type="Proteomes" id="UP000283501"/>
    </source>
</evidence>
<evidence type="ECO:0000313" key="16">
    <source>
        <dbReference type="Proteomes" id="UP000286181"/>
    </source>
</evidence>
<dbReference type="Gene3D" id="1.10.260.40">
    <property type="entry name" value="lambda repressor-like DNA-binding domains"/>
    <property type="match status" value="1"/>
</dbReference>
<evidence type="ECO:0000313" key="15">
    <source>
        <dbReference type="Proteomes" id="UP000283765"/>
    </source>
</evidence>
<dbReference type="SMART" id="SM00530">
    <property type="entry name" value="HTH_XRE"/>
    <property type="match status" value="1"/>
</dbReference>
<name>A0A173QUS5_9FIRM</name>
<evidence type="ECO:0000313" key="18">
    <source>
        <dbReference type="Proteomes" id="UP000286341"/>
    </source>
</evidence>
<dbReference type="Proteomes" id="UP000286181">
    <property type="component" value="Unassembled WGS sequence"/>
</dbReference>
<organism evidence="2 12">
    <name type="scientific">Agathobacter rectalis</name>
    <dbReference type="NCBI Taxonomy" id="39491"/>
    <lineage>
        <taxon>Bacteria</taxon>
        <taxon>Bacillati</taxon>
        <taxon>Bacillota</taxon>
        <taxon>Clostridia</taxon>
        <taxon>Lachnospirales</taxon>
        <taxon>Lachnospiraceae</taxon>
        <taxon>Agathobacter</taxon>
    </lineage>
</organism>
<reference evidence="3" key="4">
    <citation type="submission" date="2021-10" db="EMBL/GenBank/DDBJ databases">
        <title>Collection of gut derived symbiotic bacterial strains cultured from healthy donors.</title>
        <authorList>
            <person name="Lin H."/>
            <person name="Littmann E."/>
            <person name="Kohout C."/>
            <person name="Pamer E.G."/>
        </authorList>
    </citation>
    <scope>NUCLEOTIDE SEQUENCE</scope>
    <source>
        <strain evidence="3">DFI.9.42</strain>
    </source>
</reference>
<dbReference type="Pfam" id="PF01381">
    <property type="entry name" value="HTH_3"/>
    <property type="match status" value="1"/>
</dbReference>
<dbReference type="InterPro" id="IPR001387">
    <property type="entry name" value="Cro/C1-type_HTH"/>
</dbReference>
<dbReference type="Proteomes" id="UP001212823">
    <property type="component" value="Unassembled WGS sequence"/>
</dbReference>
<sequence length="100" mass="11638">MVNNMRYDDYLQEQLKNPDVKKEWDDLQPEMDVIRAMIDARIKNNLTQKELAARTGIDQADISKLENGTRNPSLKLLKRLAHGMGMQLKIEFVPMQPLKK</sequence>
<proteinExistence type="predicted"/>
<protein>
    <submittedName>
        <fullName evidence="2">Antitoxin HipB</fullName>
    </submittedName>
    <submittedName>
        <fullName evidence="3">Helix-turn-helix domain-containing protein</fullName>
    </submittedName>
    <submittedName>
        <fullName evidence="4">Helix-turn-helix transcriptional regulator</fullName>
    </submittedName>
    <submittedName>
        <fullName evidence="5">XRE family transcriptional regulator</fullName>
    </submittedName>
</protein>
<gene>
    <name evidence="11" type="ORF">DW038_03905</name>
    <name evidence="10" type="ORF">DW703_01635</name>
    <name evidence="9" type="ORF">DW912_01860</name>
    <name evidence="8" type="ORF">DW948_10265</name>
    <name evidence="7" type="ORF">DWV78_08785</name>
    <name evidence="6" type="ORF">DWW89_11190</name>
    <name evidence="2" type="ORF">ERS852580_00072</name>
    <name evidence="5" type="ORF">LD38_15305</name>
    <name evidence="3" type="ORF">LIZ56_02955</name>
    <name evidence="4" type="ORF">PNE45_08995</name>
</gene>
<evidence type="ECO:0000259" key="1">
    <source>
        <dbReference type="PROSITE" id="PS50943"/>
    </source>
</evidence>
<dbReference type="EMBL" id="QSFZ01000002">
    <property type="protein sequence ID" value="RHA93790.1"/>
    <property type="molecule type" value="Genomic_DNA"/>
</dbReference>
<evidence type="ECO:0000313" key="5">
    <source>
        <dbReference type="EMBL" id="PWE82617.1"/>
    </source>
</evidence>
<evidence type="ECO:0000313" key="2">
    <source>
        <dbReference type="EMBL" id="CUM69266.1"/>
    </source>
</evidence>
<evidence type="ECO:0000313" key="9">
    <source>
        <dbReference type="EMBL" id="RHA93790.1"/>
    </source>
</evidence>
<dbReference type="Proteomes" id="UP000283765">
    <property type="component" value="Unassembled WGS sequence"/>
</dbReference>
<dbReference type="InterPro" id="IPR010982">
    <property type="entry name" value="Lambda_DNA-bd_dom_sf"/>
</dbReference>
<dbReference type="PROSITE" id="PS50943">
    <property type="entry name" value="HTH_CROC1"/>
    <property type="match status" value="1"/>
</dbReference>
<dbReference type="Proteomes" id="UP000286581">
    <property type="component" value="Unassembled WGS sequence"/>
</dbReference>
<accession>A0A173QUS5</accession>
<dbReference type="EMBL" id="JRFS01000042">
    <property type="protein sequence ID" value="PWE82617.1"/>
    <property type="molecule type" value="Genomic_DNA"/>
</dbReference>
<evidence type="ECO:0000313" key="17">
    <source>
        <dbReference type="Proteomes" id="UP000286220"/>
    </source>
</evidence>
<reference evidence="5 13" key="1">
    <citation type="submission" date="2014-09" db="EMBL/GenBank/DDBJ databases">
        <title>Butyrate-producing bacteria isolated from human gut.</title>
        <authorList>
            <person name="Zhang Q."/>
            <person name="Zhao L."/>
        </authorList>
    </citation>
    <scope>NUCLEOTIDE SEQUENCE [LARGE SCALE GENOMIC DNA]</scope>
    <source>
        <strain evidence="5 13">R22</strain>
    </source>
</reference>
<dbReference type="EMBL" id="QSKY01000002">
    <property type="protein sequence ID" value="RHF07893.1"/>
    <property type="molecule type" value="Genomic_DNA"/>
</dbReference>
<dbReference type="EMBL" id="JAJCJK010000003">
    <property type="protein sequence ID" value="MCB6937372.1"/>
    <property type="molecule type" value="Genomic_DNA"/>
</dbReference>
<evidence type="ECO:0000313" key="13">
    <source>
        <dbReference type="Proteomes" id="UP000245905"/>
    </source>
</evidence>
<evidence type="ECO:0000313" key="11">
    <source>
        <dbReference type="EMBL" id="RHL07078.1"/>
    </source>
</evidence>
<evidence type="ECO:0000313" key="12">
    <source>
        <dbReference type="Proteomes" id="UP000095673"/>
    </source>
</evidence>
<dbReference type="EMBL" id="QROF01000002">
    <property type="protein sequence ID" value="RHL07078.1"/>
    <property type="molecule type" value="Genomic_DNA"/>
</dbReference>
<reference evidence="14 15" key="3">
    <citation type="submission" date="2018-08" db="EMBL/GenBank/DDBJ databases">
        <title>A genome reference for cultivated species of the human gut microbiota.</title>
        <authorList>
            <person name="Zou Y."/>
            <person name="Xue W."/>
            <person name="Luo G."/>
        </authorList>
    </citation>
    <scope>NUCLEOTIDE SEQUENCE [LARGE SCALE GENOMIC DNA]</scope>
    <source>
        <strain evidence="7 19">AF12-8</strain>
        <strain evidence="6 15">AF17-27</strain>
        <strain evidence="11 16">AF39-14AC</strain>
        <strain evidence="10 14">AM26-2LB</strain>
        <strain evidence="9 17">AM42-17AT</strain>
        <strain evidence="8 18">AM44-1AT</strain>
    </source>
</reference>
<dbReference type="Proteomes" id="UP000095673">
    <property type="component" value="Unassembled WGS sequence"/>
</dbReference>
<reference evidence="4" key="5">
    <citation type="submission" date="2023-01" db="EMBL/GenBank/DDBJ databases">
        <title>Human gut microbiome strain richness.</title>
        <authorList>
            <person name="Chen-Liaw A."/>
        </authorList>
    </citation>
    <scope>NUCLEOTIDE SEQUENCE</scope>
    <source>
        <strain evidence="4">1001283st1_D2_1001283B150209_150212</strain>
    </source>
</reference>
<evidence type="ECO:0000313" key="3">
    <source>
        <dbReference type="EMBL" id="MCB6937372.1"/>
    </source>
</evidence>
<dbReference type="EMBL" id="QSFB01000014">
    <property type="protein sequence ID" value="RHA12211.1"/>
    <property type="molecule type" value="Genomic_DNA"/>
</dbReference>
<dbReference type="Proteomes" id="UP001197684">
    <property type="component" value="Unassembled WGS sequence"/>
</dbReference>
<dbReference type="EMBL" id="QSAE01000025">
    <property type="protein sequence ID" value="RGW39569.1"/>
    <property type="molecule type" value="Genomic_DNA"/>
</dbReference>
<dbReference type="Proteomes" id="UP000286220">
    <property type="component" value="Unassembled WGS sequence"/>
</dbReference>
<dbReference type="AlphaFoldDB" id="A0A173QUS5"/>
<dbReference type="CDD" id="cd00093">
    <property type="entry name" value="HTH_XRE"/>
    <property type="match status" value="1"/>
</dbReference>
<dbReference type="Proteomes" id="UP000286341">
    <property type="component" value="Unassembled WGS sequence"/>
</dbReference>
<dbReference type="EMBL" id="JAQLYE010000014">
    <property type="protein sequence ID" value="MDB8018166.1"/>
    <property type="molecule type" value="Genomic_DNA"/>
</dbReference>
<dbReference type="SUPFAM" id="SSF47413">
    <property type="entry name" value="lambda repressor-like DNA-binding domains"/>
    <property type="match status" value="1"/>
</dbReference>
<dbReference type="GeneID" id="86989702"/>
<dbReference type="OMA" id="QKYAHAL"/>
<evidence type="ECO:0000313" key="7">
    <source>
        <dbReference type="EMBL" id="RGW39569.1"/>
    </source>
</evidence>
<evidence type="ECO:0000313" key="19">
    <source>
        <dbReference type="Proteomes" id="UP000286581"/>
    </source>
</evidence>
<evidence type="ECO:0000313" key="6">
    <source>
        <dbReference type="EMBL" id="RGU22593.1"/>
    </source>
</evidence>
<feature type="domain" description="HTH cro/C1-type" evidence="1">
    <location>
        <begin position="37"/>
        <end position="93"/>
    </location>
</feature>
<dbReference type="Proteomes" id="UP000283501">
    <property type="component" value="Unassembled WGS sequence"/>
</dbReference>
<dbReference type="EMBL" id="CYXM01000001">
    <property type="protein sequence ID" value="CUM69266.1"/>
    <property type="molecule type" value="Genomic_DNA"/>
</dbReference>
<evidence type="ECO:0000313" key="10">
    <source>
        <dbReference type="EMBL" id="RHF07893.1"/>
    </source>
</evidence>
<dbReference type="RefSeq" id="WP_012743765.1">
    <property type="nucleotide sequence ID" value="NZ_CP092643.1"/>
</dbReference>
<dbReference type="Proteomes" id="UP000245905">
    <property type="component" value="Unassembled WGS sequence"/>
</dbReference>
<evidence type="ECO:0000313" key="4">
    <source>
        <dbReference type="EMBL" id="MDB8018166.1"/>
    </source>
</evidence>
<dbReference type="OrthoDB" id="428540at2"/>
<dbReference type="GO" id="GO:0003677">
    <property type="term" value="F:DNA binding"/>
    <property type="evidence" value="ECO:0007669"/>
    <property type="project" value="InterPro"/>
</dbReference>
<evidence type="ECO:0000313" key="8">
    <source>
        <dbReference type="EMBL" id="RHA12211.1"/>
    </source>
</evidence>
<dbReference type="EMBL" id="QRXR01000017">
    <property type="protein sequence ID" value="RGU22593.1"/>
    <property type="molecule type" value="Genomic_DNA"/>
</dbReference>
<reference evidence="2 12" key="2">
    <citation type="submission" date="2015-09" db="EMBL/GenBank/DDBJ databases">
        <authorList>
            <consortium name="Pathogen Informatics"/>
        </authorList>
    </citation>
    <scope>NUCLEOTIDE SEQUENCE [LARGE SCALE GENOMIC DNA]</scope>
    <source>
        <strain evidence="2 12">2789STDY5834968</strain>
    </source>
</reference>